<dbReference type="PANTHER" id="PTHR42912">
    <property type="entry name" value="METHYLTRANSFERASE"/>
    <property type="match status" value="1"/>
</dbReference>
<dbReference type="PANTHER" id="PTHR42912:SF93">
    <property type="entry name" value="N6-ADENOSINE-METHYLTRANSFERASE TMT1A"/>
    <property type="match status" value="1"/>
</dbReference>
<dbReference type="EMBL" id="MGKW01000049">
    <property type="protein sequence ID" value="OGN32740.1"/>
    <property type="molecule type" value="Genomic_DNA"/>
</dbReference>
<dbReference type="Pfam" id="PF13847">
    <property type="entry name" value="Methyltransf_31"/>
    <property type="match status" value="1"/>
</dbReference>
<evidence type="ECO:0000259" key="1">
    <source>
        <dbReference type="Pfam" id="PF13847"/>
    </source>
</evidence>
<organism evidence="2 3">
    <name type="scientific">Candidatus Yanofskybacteria bacterium RIFCSPLOWO2_02_FULL_47_9b</name>
    <dbReference type="NCBI Taxonomy" id="1802708"/>
    <lineage>
        <taxon>Bacteria</taxon>
        <taxon>Candidatus Yanofskyibacteriota</taxon>
    </lineage>
</organism>
<gene>
    <name evidence="2" type="ORF">A3I39_02435</name>
</gene>
<accession>A0A1F8H678</accession>
<protein>
    <recommendedName>
        <fullName evidence="1">Methyltransferase domain-containing protein</fullName>
    </recommendedName>
</protein>
<evidence type="ECO:0000313" key="2">
    <source>
        <dbReference type="EMBL" id="OGN32740.1"/>
    </source>
</evidence>
<name>A0A1F8H678_9BACT</name>
<proteinExistence type="predicted"/>
<dbReference type="AlphaFoldDB" id="A0A1F8H678"/>
<dbReference type="InterPro" id="IPR050508">
    <property type="entry name" value="Methyltransf_Superfamily"/>
</dbReference>
<dbReference type="InterPro" id="IPR029063">
    <property type="entry name" value="SAM-dependent_MTases_sf"/>
</dbReference>
<evidence type="ECO:0000313" key="3">
    <source>
        <dbReference type="Proteomes" id="UP000178155"/>
    </source>
</evidence>
<sequence>MLGQITSEGFLNPDVTVGQFGIESGMRVADFGCGAGHITILVAQKVGEDGKVTALDIMEDKLDSVRARGKAAGLENIDTVRTNLEVGGSSGLADGSQDIVILATILFQSQKKADILKEAARVLKSAGKVALVEWKKGTGGFGPPEELRTSEQDMQALFKAAGFANARKFDAGQFHYGFIFTR</sequence>
<reference evidence="2 3" key="1">
    <citation type="journal article" date="2016" name="Nat. Commun.">
        <title>Thousands of microbial genomes shed light on interconnected biogeochemical processes in an aquifer system.</title>
        <authorList>
            <person name="Anantharaman K."/>
            <person name="Brown C.T."/>
            <person name="Hug L.A."/>
            <person name="Sharon I."/>
            <person name="Castelle C.J."/>
            <person name="Probst A.J."/>
            <person name="Thomas B.C."/>
            <person name="Singh A."/>
            <person name="Wilkins M.J."/>
            <person name="Karaoz U."/>
            <person name="Brodie E.L."/>
            <person name="Williams K.H."/>
            <person name="Hubbard S.S."/>
            <person name="Banfield J.F."/>
        </authorList>
    </citation>
    <scope>NUCLEOTIDE SEQUENCE [LARGE SCALE GENOMIC DNA]</scope>
</reference>
<comment type="caution">
    <text evidence="2">The sequence shown here is derived from an EMBL/GenBank/DDBJ whole genome shotgun (WGS) entry which is preliminary data.</text>
</comment>
<feature type="domain" description="Methyltransferase" evidence="1">
    <location>
        <begin position="23"/>
        <end position="133"/>
    </location>
</feature>
<dbReference type="SUPFAM" id="SSF53335">
    <property type="entry name" value="S-adenosyl-L-methionine-dependent methyltransferases"/>
    <property type="match status" value="1"/>
</dbReference>
<dbReference type="Gene3D" id="3.40.50.150">
    <property type="entry name" value="Vaccinia Virus protein VP39"/>
    <property type="match status" value="1"/>
</dbReference>
<dbReference type="GO" id="GO:0008168">
    <property type="term" value="F:methyltransferase activity"/>
    <property type="evidence" value="ECO:0007669"/>
    <property type="project" value="TreeGrafter"/>
</dbReference>
<dbReference type="CDD" id="cd02440">
    <property type="entry name" value="AdoMet_MTases"/>
    <property type="match status" value="1"/>
</dbReference>
<dbReference type="Proteomes" id="UP000178155">
    <property type="component" value="Unassembled WGS sequence"/>
</dbReference>
<dbReference type="InterPro" id="IPR025714">
    <property type="entry name" value="Methyltranfer_dom"/>
</dbReference>